<evidence type="ECO:0000313" key="18">
    <source>
        <dbReference type="Proteomes" id="UP000460718"/>
    </source>
</evidence>
<dbReference type="EMBL" id="QXFX01001823">
    <property type="protein sequence ID" value="KAE9084263.1"/>
    <property type="molecule type" value="Genomic_DNA"/>
</dbReference>
<dbReference type="Proteomes" id="UP000440732">
    <property type="component" value="Unassembled WGS sequence"/>
</dbReference>
<dbReference type="EMBL" id="QXGA01001822">
    <property type="protein sequence ID" value="KAE9109484.1"/>
    <property type="molecule type" value="Genomic_DNA"/>
</dbReference>
<dbReference type="EMBL" id="QXFW01001757">
    <property type="protein sequence ID" value="KAE8986203.1"/>
    <property type="molecule type" value="Genomic_DNA"/>
</dbReference>
<evidence type="ECO:0000313" key="10">
    <source>
        <dbReference type="EMBL" id="KAE9287808.1"/>
    </source>
</evidence>
<evidence type="ECO:0000313" key="19">
    <source>
        <dbReference type="Proteomes" id="UP000486351"/>
    </source>
</evidence>
<evidence type="ECO:0000313" key="17">
    <source>
        <dbReference type="Proteomes" id="UP000441208"/>
    </source>
</evidence>
<dbReference type="Proteomes" id="UP000460718">
    <property type="component" value="Unassembled WGS sequence"/>
</dbReference>
<dbReference type="OrthoDB" id="124140at2759"/>
<feature type="transmembrane region" description="Helical" evidence="2">
    <location>
        <begin position="45"/>
        <end position="64"/>
    </location>
</feature>
<evidence type="ECO:0000256" key="1">
    <source>
        <dbReference type="SAM" id="MobiDB-lite"/>
    </source>
</evidence>
<accession>A0A6A3QUE9</accession>
<evidence type="ECO:0000313" key="13">
    <source>
        <dbReference type="Proteomes" id="UP000433483"/>
    </source>
</evidence>
<dbReference type="Proteomes" id="UP000440367">
    <property type="component" value="Unassembled WGS sequence"/>
</dbReference>
<dbReference type="Proteomes" id="UP000437068">
    <property type="component" value="Unassembled WGS sequence"/>
</dbReference>
<dbReference type="EMBL" id="QXFZ01001876">
    <property type="protein sequence ID" value="KAE9083714.1"/>
    <property type="molecule type" value="Genomic_DNA"/>
</dbReference>
<dbReference type="Proteomes" id="UP000429523">
    <property type="component" value="Unassembled WGS sequence"/>
</dbReference>
<evidence type="ECO:0000313" key="12">
    <source>
        <dbReference type="Proteomes" id="UP000429523"/>
    </source>
</evidence>
<keyword evidence="2" id="KW-1133">Transmembrane helix</keyword>
<evidence type="ECO:0000313" key="8">
    <source>
        <dbReference type="EMBL" id="KAE9184279.1"/>
    </source>
</evidence>
<evidence type="ECO:0000313" key="3">
    <source>
        <dbReference type="EMBL" id="KAE8927186.1"/>
    </source>
</evidence>
<evidence type="ECO:0000313" key="11">
    <source>
        <dbReference type="EMBL" id="KAE9343075.1"/>
    </source>
</evidence>
<dbReference type="EMBL" id="QXGE01001828">
    <property type="protein sequence ID" value="KAE9287808.1"/>
    <property type="molecule type" value="Genomic_DNA"/>
</dbReference>
<proteinExistence type="predicted"/>
<dbReference type="Proteomes" id="UP000441208">
    <property type="component" value="Unassembled WGS sequence"/>
</dbReference>
<dbReference type="EMBL" id="QXGB01001883">
    <property type="protein sequence ID" value="KAE9184279.1"/>
    <property type="molecule type" value="Genomic_DNA"/>
</dbReference>
<keyword evidence="2" id="KW-0812">Transmembrane</keyword>
<evidence type="ECO:0000313" key="14">
    <source>
        <dbReference type="Proteomes" id="UP000437068"/>
    </source>
</evidence>
<feature type="compositionally biased region" description="Basic residues" evidence="1">
    <location>
        <begin position="220"/>
        <end position="230"/>
    </location>
</feature>
<dbReference type="Proteomes" id="UP000486351">
    <property type="component" value="Unassembled WGS sequence"/>
</dbReference>
<gene>
    <name evidence="10" type="ORF">PF001_g20814</name>
    <name evidence="9" type="ORF">PF002_g22867</name>
    <name evidence="8" type="ORF">PF005_g21737</name>
    <name evidence="7" type="ORF">PF006_g20664</name>
    <name evidence="5" type="ORF">PF007_g21795</name>
    <name evidence="11" type="ORF">PF008_g9855</name>
    <name evidence="3" type="ORF">PF009_g22642</name>
    <name evidence="6" type="ORF">PF010_g20908</name>
    <name evidence="4" type="ORF">PF011_g20088</name>
</gene>
<feature type="transmembrane region" description="Helical" evidence="2">
    <location>
        <begin position="84"/>
        <end position="103"/>
    </location>
</feature>
<evidence type="ECO:0000313" key="5">
    <source>
        <dbReference type="EMBL" id="KAE9083714.1"/>
    </source>
</evidence>
<evidence type="ECO:0000313" key="20">
    <source>
        <dbReference type="Proteomes" id="UP000488956"/>
    </source>
</evidence>
<evidence type="ECO:0000313" key="4">
    <source>
        <dbReference type="EMBL" id="KAE8986203.1"/>
    </source>
</evidence>
<comment type="caution">
    <text evidence="5">The sequence shown here is derived from an EMBL/GenBank/DDBJ whole genome shotgun (WGS) entry which is preliminary data.</text>
</comment>
<dbReference type="EMBL" id="QXFY01000483">
    <property type="protein sequence ID" value="KAE9343075.1"/>
    <property type="molecule type" value="Genomic_DNA"/>
</dbReference>
<dbReference type="Proteomes" id="UP000433483">
    <property type="component" value="Unassembled WGS sequence"/>
</dbReference>
<evidence type="ECO:0000313" key="16">
    <source>
        <dbReference type="Proteomes" id="UP000440732"/>
    </source>
</evidence>
<dbReference type="Proteomes" id="UP000488956">
    <property type="component" value="Unassembled WGS sequence"/>
</dbReference>
<feature type="transmembrane region" description="Helical" evidence="2">
    <location>
        <begin position="240"/>
        <end position="264"/>
    </location>
</feature>
<sequence>MLTKTSRLVPSPALTSEKTVLLLGSTWLRTAKTAGWTLTRVLRNAGFSILVGWLSGFVYTLGNVASGKPPAEQSYASYVTANGVWFHGVFSATMITISAFRLTPEKFVVHSKRKTLVPTETASRPLTLMQCGIKILRHMTPHLAFSTVAEAVGCYMLIRRLPESDRKYKPAMYMNSFWSNYVLASAEFCTRSIFNSETVRGLTRRQLRESGQQRQQDGKPHRHHRPTRRRYSRMSSIRRFVVLYLQTLPGVVSSVIAIVYVHSISLFATIDRESELLAFAIGSIALKLTLQEVAKRYLLSTKEPLARR</sequence>
<evidence type="ECO:0000256" key="2">
    <source>
        <dbReference type="SAM" id="Phobius"/>
    </source>
</evidence>
<keyword evidence="2" id="KW-0472">Membrane</keyword>
<evidence type="ECO:0000313" key="15">
    <source>
        <dbReference type="Proteomes" id="UP000440367"/>
    </source>
</evidence>
<evidence type="ECO:0000313" key="9">
    <source>
        <dbReference type="EMBL" id="KAE9197031.1"/>
    </source>
</evidence>
<protein>
    <submittedName>
        <fullName evidence="5">Uncharacterized protein</fullName>
    </submittedName>
</protein>
<organism evidence="5 17">
    <name type="scientific">Phytophthora fragariae</name>
    <dbReference type="NCBI Taxonomy" id="53985"/>
    <lineage>
        <taxon>Eukaryota</taxon>
        <taxon>Sar</taxon>
        <taxon>Stramenopiles</taxon>
        <taxon>Oomycota</taxon>
        <taxon>Peronosporomycetes</taxon>
        <taxon>Peronosporales</taxon>
        <taxon>Peronosporaceae</taxon>
        <taxon>Phytophthora</taxon>
    </lineage>
</organism>
<name>A0A6A3QUE9_9STRA</name>
<dbReference type="EMBL" id="QXGF01001895">
    <property type="protein sequence ID" value="KAE8927186.1"/>
    <property type="molecule type" value="Genomic_DNA"/>
</dbReference>
<dbReference type="AlphaFoldDB" id="A0A6A3QUE9"/>
<evidence type="ECO:0000313" key="7">
    <source>
        <dbReference type="EMBL" id="KAE9109484.1"/>
    </source>
</evidence>
<keyword evidence="13" id="KW-1185">Reference proteome</keyword>
<reference evidence="12 13" key="1">
    <citation type="submission" date="2018-08" db="EMBL/GenBank/DDBJ databases">
        <title>Genomic investigation of the strawberry pathogen Phytophthora fragariae indicates pathogenicity is determined by transcriptional variation in three key races.</title>
        <authorList>
            <person name="Adams T.M."/>
            <person name="Armitage A.D."/>
            <person name="Sobczyk M.K."/>
            <person name="Bates H.J."/>
            <person name="Dunwell J.M."/>
            <person name="Nellist C.F."/>
            <person name="Harrison R.J."/>
        </authorList>
    </citation>
    <scope>NUCLEOTIDE SEQUENCE [LARGE SCALE GENOMIC DNA]</scope>
    <source>
        <strain evidence="10 14">A4</strain>
        <strain evidence="9 15">BC-1</strain>
        <strain evidence="8 13">NOV-27</strain>
        <strain evidence="7 16">NOV-5</strain>
        <strain evidence="5 17">NOV-71</strain>
        <strain evidence="11 19">NOV-77</strain>
        <strain evidence="3 12">NOV-9</strain>
        <strain evidence="6 20">ONT-3</strain>
        <strain evidence="4 18">SCRP245</strain>
    </source>
</reference>
<dbReference type="EMBL" id="QXGD01001897">
    <property type="protein sequence ID" value="KAE9197031.1"/>
    <property type="molecule type" value="Genomic_DNA"/>
</dbReference>
<feature type="region of interest" description="Disordered" evidence="1">
    <location>
        <begin position="204"/>
        <end position="230"/>
    </location>
</feature>
<evidence type="ECO:0000313" key="6">
    <source>
        <dbReference type="EMBL" id="KAE9084263.1"/>
    </source>
</evidence>